<proteinExistence type="predicted"/>
<organism evidence="1 2">
    <name type="scientific">Prosthecobacter fusiformis</name>
    <dbReference type="NCBI Taxonomy" id="48464"/>
    <lineage>
        <taxon>Bacteria</taxon>
        <taxon>Pseudomonadati</taxon>
        <taxon>Verrucomicrobiota</taxon>
        <taxon>Verrucomicrobiia</taxon>
        <taxon>Verrucomicrobiales</taxon>
        <taxon>Verrucomicrobiaceae</taxon>
        <taxon>Prosthecobacter</taxon>
    </lineage>
</organism>
<name>A0A4R7S100_9BACT</name>
<dbReference type="Proteomes" id="UP000295662">
    <property type="component" value="Unassembled WGS sequence"/>
</dbReference>
<comment type="caution">
    <text evidence="1">The sequence shown here is derived from an EMBL/GenBank/DDBJ whole genome shotgun (WGS) entry which is preliminary data.</text>
</comment>
<gene>
    <name evidence="1" type="ORF">EI77_02685</name>
</gene>
<evidence type="ECO:0000313" key="2">
    <source>
        <dbReference type="Proteomes" id="UP000295662"/>
    </source>
</evidence>
<accession>A0A4R7S100</accession>
<protein>
    <submittedName>
        <fullName evidence="1">Uncharacterized protein</fullName>
    </submittedName>
</protein>
<sequence>MPLSRDSRVTRVVCGAQIRLAKSDGFDPRKTINLISTDPYPTQRGNNGFLLCSLQLVTPFLFPD</sequence>
<dbReference type="EMBL" id="SOCA01000004">
    <property type="protein sequence ID" value="TDU70637.1"/>
    <property type="molecule type" value="Genomic_DNA"/>
</dbReference>
<keyword evidence="2" id="KW-1185">Reference proteome</keyword>
<reference evidence="1 2" key="1">
    <citation type="submission" date="2019-03" db="EMBL/GenBank/DDBJ databases">
        <title>Genomic Encyclopedia of Archaeal and Bacterial Type Strains, Phase II (KMG-II): from individual species to whole genera.</title>
        <authorList>
            <person name="Goeker M."/>
        </authorList>
    </citation>
    <scope>NUCLEOTIDE SEQUENCE [LARGE SCALE GENOMIC DNA]</scope>
    <source>
        <strain evidence="1 2">ATCC 25309</strain>
    </source>
</reference>
<evidence type="ECO:0000313" key="1">
    <source>
        <dbReference type="EMBL" id="TDU70637.1"/>
    </source>
</evidence>
<dbReference type="AlphaFoldDB" id="A0A4R7S100"/>